<feature type="compositionally biased region" description="Basic and acidic residues" evidence="2">
    <location>
        <begin position="238"/>
        <end position="247"/>
    </location>
</feature>
<dbReference type="PANTHER" id="PTHR12993">
    <property type="entry name" value="N-ACETYLGLUCOSAMINYL-PHOSPHATIDYLINOSITOL DE-N-ACETYLASE-RELATED"/>
    <property type="match status" value="1"/>
</dbReference>
<dbReference type="InterPro" id="IPR024078">
    <property type="entry name" value="LmbE-like_dom_sf"/>
</dbReference>
<gene>
    <name evidence="3" type="ORF">MOPEL_134_00020</name>
</gene>
<evidence type="ECO:0000313" key="3">
    <source>
        <dbReference type="EMBL" id="GAB49718.1"/>
    </source>
</evidence>
<accession>H5UVG0</accession>
<dbReference type="InterPro" id="IPR003737">
    <property type="entry name" value="GlcNAc_PI_deacetylase-related"/>
</dbReference>
<dbReference type="GO" id="GO:0016137">
    <property type="term" value="P:glycoside metabolic process"/>
    <property type="evidence" value="ECO:0007669"/>
    <property type="project" value="UniProtKB-ARBA"/>
</dbReference>
<dbReference type="Proteomes" id="UP000004367">
    <property type="component" value="Unassembled WGS sequence"/>
</dbReference>
<evidence type="ECO:0008006" key="5">
    <source>
        <dbReference type="Google" id="ProtNLM"/>
    </source>
</evidence>
<keyword evidence="1" id="KW-0862">Zinc</keyword>
<proteinExistence type="predicted"/>
<dbReference type="EMBL" id="BAFE01000093">
    <property type="protein sequence ID" value="GAB49718.1"/>
    <property type="molecule type" value="Genomic_DNA"/>
</dbReference>
<dbReference type="AlphaFoldDB" id="H5UVG0"/>
<sequence length="283" mass="30054">MWADVVRAAPPVTPEDLADTGGVTLVVSAHPDDETLGAGRLLAHWARTGLRLRAACLTRGDACFDHLADVLRDLDAPADLLPGMAGRREAEWHAAMEALGVHDRHPHGLPDGGLADDDALDVLRRVADDVTTVLAPWPHDPHPDHRAAGRAGARLAAELGARFCSYPVWMTYWGDPAEADPGLRRVAADPADDHAREAALAAFVSQLEPPTHGIGPIVPPEMLAHHDTPLLHVPTAHHTPDDAHDDTLGTTPHDTPHSTPGTTHVDDDGPAPAHGAPTPKEPR</sequence>
<comment type="caution">
    <text evidence="3">The sequence shown here is derived from an EMBL/GenBank/DDBJ whole genome shotgun (WGS) entry which is preliminary data.</text>
</comment>
<feature type="region of interest" description="Disordered" evidence="2">
    <location>
        <begin position="232"/>
        <end position="283"/>
    </location>
</feature>
<organism evidence="3 4">
    <name type="scientific">Mobilicoccus pelagius NBRC 104925</name>
    <dbReference type="NCBI Taxonomy" id="1089455"/>
    <lineage>
        <taxon>Bacteria</taxon>
        <taxon>Bacillati</taxon>
        <taxon>Actinomycetota</taxon>
        <taxon>Actinomycetes</taxon>
        <taxon>Micrococcales</taxon>
        <taxon>Dermatophilaceae</taxon>
        <taxon>Mobilicoccus</taxon>
    </lineage>
</organism>
<name>H5UVG0_9MICO</name>
<feature type="compositionally biased region" description="Polar residues" evidence="2">
    <location>
        <begin position="248"/>
        <end position="262"/>
    </location>
</feature>
<dbReference type="SUPFAM" id="SSF102588">
    <property type="entry name" value="LmbE-like"/>
    <property type="match status" value="1"/>
</dbReference>
<protein>
    <recommendedName>
        <fullName evidence="5">Hydrolase</fullName>
    </recommendedName>
</protein>
<dbReference type="Pfam" id="PF02585">
    <property type="entry name" value="PIG-L"/>
    <property type="match status" value="1"/>
</dbReference>
<evidence type="ECO:0000256" key="2">
    <source>
        <dbReference type="SAM" id="MobiDB-lite"/>
    </source>
</evidence>
<dbReference type="PANTHER" id="PTHR12993:SF11">
    <property type="entry name" value="N-ACETYLGLUCOSAMINYL-PHOSPHATIDYLINOSITOL DE-N-ACETYLASE"/>
    <property type="match status" value="1"/>
</dbReference>
<keyword evidence="4" id="KW-1185">Reference proteome</keyword>
<evidence type="ECO:0000313" key="4">
    <source>
        <dbReference type="Proteomes" id="UP000004367"/>
    </source>
</evidence>
<dbReference type="STRING" id="1089455.MOPEL_134_00020"/>
<dbReference type="GO" id="GO:0016811">
    <property type="term" value="F:hydrolase activity, acting on carbon-nitrogen (but not peptide) bonds, in linear amides"/>
    <property type="evidence" value="ECO:0007669"/>
    <property type="project" value="TreeGrafter"/>
</dbReference>
<dbReference type="Gene3D" id="3.40.50.10320">
    <property type="entry name" value="LmbE-like"/>
    <property type="match status" value="1"/>
</dbReference>
<dbReference type="eggNOG" id="COG2120">
    <property type="taxonomic scope" value="Bacteria"/>
</dbReference>
<reference evidence="3 4" key="1">
    <citation type="submission" date="2012-02" db="EMBL/GenBank/DDBJ databases">
        <title>Whole genome shotgun sequence of Mobilicoccus pelagius NBRC 104925.</title>
        <authorList>
            <person name="Yoshida Y."/>
            <person name="Hosoyama A."/>
            <person name="Tsuchikane K."/>
            <person name="Katsumata H."/>
            <person name="Yamazaki S."/>
            <person name="Fujita N."/>
        </authorList>
    </citation>
    <scope>NUCLEOTIDE SEQUENCE [LARGE SCALE GENOMIC DNA]</scope>
    <source>
        <strain evidence="3 4">NBRC 104925</strain>
    </source>
</reference>
<evidence type="ECO:0000256" key="1">
    <source>
        <dbReference type="ARBA" id="ARBA00022833"/>
    </source>
</evidence>